<keyword evidence="2 6" id="KW-0645">Protease</keyword>
<gene>
    <name evidence="6" type="ORF">BC748_0189</name>
</gene>
<dbReference type="GO" id="GO:0008236">
    <property type="term" value="F:serine-type peptidase activity"/>
    <property type="evidence" value="ECO:0007669"/>
    <property type="project" value="UniProtKB-KW"/>
</dbReference>
<evidence type="ECO:0000313" key="7">
    <source>
        <dbReference type="Proteomes" id="UP000295260"/>
    </source>
</evidence>
<dbReference type="PANTHER" id="PTHR32060:SF22">
    <property type="entry name" value="CARBOXYL-TERMINAL-PROCESSING PEPTIDASE 3, CHLOROPLASTIC"/>
    <property type="match status" value="1"/>
</dbReference>
<dbReference type="RefSeq" id="WP_133531584.1">
    <property type="nucleotide sequence ID" value="NZ_SNXR01000003.1"/>
</dbReference>
<dbReference type="GO" id="GO:0006508">
    <property type="term" value="P:proteolysis"/>
    <property type="evidence" value="ECO:0007669"/>
    <property type="project" value="UniProtKB-KW"/>
</dbReference>
<dbReference type="GO" id="GO:0004175">
    <property type="term" value="F:endopeptidase activity"/>
    <property type="evidence" value="ECO:0007669"/>
    <property type="project" value="TreeGrafter"/>
</dbReference>
<dbReference type="SUPFAM" id="SSF52096">
    <property type="entry name" value="ClpP/crotonase"/>
    <property type="match status" value="1"/>
</dbReference>
<protein>
    <submittedName>
        <fullName evidence="6">Carboxyl-terminal processing protease</fullName>
    </submittedName>
</protein>
<evidence type="ECO:0000256" key="3">
    <source>
        <dbReference type="ARBA" id="ARBA00022801"/>
    </source>
</evidence>
<dbReference type="Pfam" id="PF03572">
    <property type="entry name" value="Peptidase_S41"/>
    <property type="match status" value="1"/>
</dbReference>
<dbReference type="InterPro" id="IPR005151">
    <property type="entry name" value="Tail-specific_protease"/>
</dbReference>
<reference evidence="6 7" key="1">
    <citation type="submission" date="2019-03" db="EMBL/GenBank/DDBJ databases">
        <title>Genomic Encyclopedia of Archaeal and Bacterial Type Strains, Phase II (KMG-II): from individual species to whole genera.</title>
        <authorList>
            <person name="Goeker M."/>
        </authorList>
    </citation>
    <scope>NUCLEOTIDE SEQUENCE [LARGE SCALE GENOMIC DNA]</scope>
    <source>
        <strain evidence="6 7">DSM 25687</strain>
    </source>
</reference>
<dbReference type="Pfam" id="PF17804">
    <property type="entry name" value="TSP_NTD"/>
    <property type="match status" value="1"/>
</dbReference>
<dbReference type="InterPro" id="IPR040573">
    <property type="entry name" value="TSP_N"/>
</dbReference>
<dbReference type="InterPro" id="IPR004447">
    <property type="entry name" value="Peptidase_S41A"/>
</dbReference>
<evidence type="ECO:0000259" key="5">
    <source>
        <dbReference type="PROSITE" id="PS50106"/>
    </source>
</evidence>
<name>A0A4R6QFK9_9FLAO</name>
<dbReference type="InterPro" id="IPR001478">
    <property type="entry name" value="PDZ"/>
</dbReference>
<dbReference type="GO" id="GO:0007165">
    <property type="term" value="P:signal transduction"/>
    <property type="evidence" value="ECO:0007669"/>
    <property type="project" value="TreeGrafter"/>
</dbReference>
<comment type="similarity">
    <text evidence="1">Belongs to the peptidase S41A family.</text>
</comment>
<dbReference type="PANTHER" id="PTHR32060">
    <property type="entry name" value="TAIL-SPECIFIC PROTEASE"/>
    <property type="match status" value="1"/>
</dbReference>
<feature type="domain" description="PDZ" evidence="5">
    <location>
        <begin position="233"/>
        <end position="271"/>
    </location>
</feature>
<dbReference type="Gene3D" id="2.30.42.10">
    <property type="match status" value="1"/>
</dbReference>
<dbReference type="AlphaFoldDB" id="A0A4R6QFK9"/>
<dbReference type="PROSITE" id="PS50106">
    <property type="entry name" value="PDZ"/>
    <property type="match status" value="1"/>
</dbReference>
<evidence type="ECO:0000313" key="6">
    <source>
        <dbReference type="EMBL" id="TDP61563.1"/>
    </source>
</evidence>
<dbReference type="OrthoDB" id="9812068at2"/>
<dbReference type="SMART" id="SM00245">
    <property type="entry name" value="TSPc"/>
    <property type="match status" value="1"/>
</dbReference>
<evidence type="ECO:0000256" key="4">
    <source>
        <dbReference type="ARBA" id="ARBA00022825"/>
    </source>
</evidence>
<keyword evidence="4" id="KW-0720">Serine protease</keyword>
<accession>A0A4R6QFK9</accession>
<dbReference type="CDD" id="cd07560">
    <property type="entry name" value="Peptidase_S41_CPP"/>
    <property type="match status" value="1"/>
</dbReference>
<dbReference type="Gene3D" id="3.90.226.10">
    <property type="entry name" value="2-enoyl-CoA Hydratase, Chain A, domain 1"/>
    <property type="match status" value="1"/>
</dbReference>
<evidence type="ECO:0000256" key="2">
    <source>
        <dbReference type="ARBA" id="ARBA00022670"/>
    </source>
</evidence>
<dbReference type="InterPro" id="IPR029045">
    <property type="entry name" value="ClpP/crotonase-like_dom_sf"/>
</dbReference>
<organism evidence="6 7">
    <name type="scientific">Flavobacterium dankookense</name>
    <dbReference type="NCBI Taxonomy" id="706186"/>
    <lineage>
        <taxon>Bacteria</taxon>
        <taxon>Pseudomonadati</taxon>
        <taxon>Bacteroidota</taxon>
        <taxon>Flavobacteriia</taxon>
        <taxon>Flavobacteriales</taxon>
        <taxon>Flavobacteriaceae</taxon>
        <taxon>Flavobacterium</taxon>
    </lineage>
</organism>
<dbReference type="GO" id="GO:0030288">
    <property type="term" value="C:outer membrane-bounded periplasmic space"/>
    <property type="evidence" value="ECO:0007669"/>
    <property type="project" value="TreeGrafter"/>
</dbReference>
<keyword evidence="3" id="KW-0378">Hydrolase</keyword>
<keyword evidence="7" id="KW-1185">Reference proteome</keyword>
<proteinExistence type="inferred from homology"/>
<evidence type="ECO:0000256" key="1">
    <source>
        <dbReference type="ARBA" id="ARBA00009179"/>
    </source>
</evidence>
<comment type="caution">
    <text evidence="6">The sequence shown here is derived from an EMBL/GenBank/DDBJ whole genome shotgun (WGS) entry which is preliminary data.</text>
</comment>
<dbReference type="InterPro" id="IPR036034">
    <property type="entry name" value="PDZ_sf"/>
</dbReference>
<sequence>MFTPVLLLAQSEQIPCVTLSKVNDLFQKLHYSTKPVDDSLSTYVYTNFLSELDENNRLFTEVDLEKLNDFKYKIDDYIKSKDCNFLEVMYQSYTQVINRYVATIKELNNENFPTSSTETITLSRKSFPHLKNEIELKKLYKKRLLFSILREISEINSNKDSLVTNFKSIYDTKKGKLFEKFLCKAADLHLSKEDFNEKFFTVFCSYFDPHSTYFSQKSRSSFYSHLSSDNLSFGFYIAQNDSDEIYVAEILPGSSAYYSEKIEKNDILLKIVHNETEYVIDCISVEKLFEILNSDTYKTAEFTFRKINGSVYSIRLDKKILKDVQNNVYSFILNNNDKKFGYIKIPSFYAAFDNGKSNISDDVAKEVFKLNEEKIDGLIIDLQNNGGGSLEEAIRLCGLFIDIGPVAVMNDKNNKKNILKDTNRGTIFNGNMAVLVNGFSASASELFGNTMQDYQRAIIVGNTTLGKATMQQVFPIENSNNEFVKITLEKFYRITGKSNQFIGLTPDVEIHSILDKQIPREKTNKSALKSDEIEVKLKYELYKNNNYTAAIQKSKERILNSEEVKKIISLNEKINPFYETQFPPIVLNFENVYNDISKINTLWKELKAYSEIEHPINVQLNKIDLDYQKYDSFLKTISETRVKMVKQNFAILEAVNILTDLTTP</sequence>
<dbReference type="EMBL" id="SNXR01000003">
    <property type="protein sequence ID" value="TDP61563.1"/>
    <property type="molecule type" value="Genomic_DNA"/>
</dbReference>
<dbReference type="Proteomes" id="UP000295260">
    <property type="component" value="Unassembled WGS sequence"/>
</dbReference>